<dbReference type="GO" id="GO:0032040">
    <property type="term" value="C:small-subunit processome"/>
    <property type="evidence" value="ECO:0007669"/>
    <property type="project" value="TreeGrafter"/>
</dbReference>
<organism evidence="3 4">
    <name type="scientific">Syphacia muris</name>
    <dbReference type="NCBI Taxonomy" id="451379"/>
    <lineage>
        <taxon>Eukaryota</taxon>
        <taxon>Metazoa</taxon>
        <taxon>Ecdysozoa</taxon>
        <taxon>Nematoda</taxon>
        <taxon>Chromadorea</taxon>
        <taxon>Rhabditida</taxon>
        <taxon>Spirurina</taxon>
        <taxon>Oxyuridomorpha</taxon>
        <taxon>Oxyuroidea</taxon>
        <taxon>Oxyuridae</taxon>
        <taxon>Syphacia</taxon>
    </lineage>
</organism>
<name>A0A0N5ASA4_9BILA</name>
<dbReference type="Proteomes" id="UP000046393">
    <property type="component" value="Unplaced"/>
</dbReference>
<feature type="domain" description="U3 small nucleolar RNA-associated protein 20 N-terminal" evidence="2">
    <location>
        <begin position="271"/>
        <end position="420"/>
    </location>
</feature>
<feature type="region of interest" description="Disordered" evidence="1">
    <location>
        <begin position="242"/>
        <end position="261"/>
    </location>
</feature>
<dbReference type="PANTHER" id="PTHR17695:SF11">
    <property type="entry name" value="SMALL SUBUNIT PROCESSOME COMPONENT 20 HOMOLOG"/>
    <property type="match status" value="1"/>
</dbReference>
<dbReference type="PANTHER" id="PTHR17695">
    <property type="entry name" value="SMALL SUBUNIT PROCESSOME COMPONENT 20 HOMOLOG"/>
    <property type="match status" value="1"/>
</dbReference>
<accession>A0A0N5ASA4</accession>
<sequence length="457" mass="53200">MPAIGKYCSSVVCNGNQNDVELVLQLYAKIFWKRSTIGFCFQFFLDLSFIICNNGVNELLSILHNALSLKYGKQFSSYLALFCANAILLTDKTVTNELQPFFGHYNTSVRKNALKTLSYFNISLYFADDDCKVEEKKSFVDILLDAEKTPLTLESYRDRIMLLQKLSYCPHKNYIPSNIYGFVESSLIFLKELYLTSSHFYVLHTVFYHTHLFIFDINIFWPIFSGFLEEATMKLGISPNLKEQSKPIGKSSKKKSKSKKDPYVLSKRGIVRKSLVALLEVFSNFKSPKSIHLSAEIRSLYDELLQIGNVEVQKVVLKCIFKYNYKYLNPYRENFEKLVDERTFLNELVLFVVDDQNSAIVEEHREKMFPVLMRLIYGKLNTYVSKDLILTRRAAIFRFLAGCRSNELDVFMGILFAPLIEHYNCLFLCFNLFIKKVYYVVALFEINCLLERNKPIF</sequence>
<keyword evidence="3" id="KW-1185">Reference proteome</keyword>
<evidence type="ECO:0000313" key="3">
    <source>
        <dbReference type="Proteomes" id="UP000046393"/>
    </source>
</evidence>
<dbReference type="AlphaFoldDB" id="A0A0N5ASA4"/>
<evidence type="ECO:0000313" key="4">
    <source>
        <dbReference type="WBParaSite" id="SMUV_0000766301-mRNA-1"/>
    </source>
</evidence>
<dbReference type="STRING" id="451379.A0A0N5ASA4"/>
<protein>
    <submittedName>
        <fullName evidence="4">DRIM domain-containing protein</fullName>
    </submittedName>
</protein>
<evidence type="ECO:0000256" key="1">
    <source>
        <dbReference type="SAM" id="MobiDB-lite"/>
    </source>
</evidence>
<dbReference type="GO" id="GO:0030686">
    <property type="term" value="C:90S preribosome"/>
    <property type="evidence" value="ECO:0007669"/>
    <property type="project" value="TreeGrafter"/>
</dbReference>
<reference evidence="4" key="1">
    <citation type="submission" date="2017-02" db="UniProtKB">
        <authorList>
            <consortium name="WormBaseParasite"/>
        </authorList>
    </citation>
    <scope>IDENTIFICATION</scope>
</reference>
<dbReference type="WBParaSite" id="SMUV_0000766301-mRNA-1">
    <property type="protein sequence ID" value="SMUV_0000766301-mRNA-1"/>
    <property type="gene ID" value="SMUV_0000766301"/>
</dbReference>
<evidence type="ECO:0000259" key="2">
    <source>
        <dbReference type="Pfam" id="PF07539"/>
    </source>
</evidence>
<dbReference type="Pfam" id="PF07539">
    <property type="entry name" value="UTP20_N"/>
    <property type="match status" value="1"/>
</dbReference>
<dbReference type="InterPro" id="IPR011430">
    <property type="entry name" value="UTP20_N"/>
</dbReference>
<proteinExistence type="predicted"/>
<dbReference type="InterPro" id="IPR052575">
    <property type="entry name" value="SSU_processome_comp_20"/>
</dbReference>